<dbReference type="SUPFAM" id="SSF142764">
    <property type="entry name" value="YgbK-like"/>
    <property type="match status" value="1"/>
</dbReference>
<evidence type="ECO:0000313" key="10">
    <source>
        <dbReference type="EMBL" id="TWA69927.1"/>
    </source>
</evidence>
<dbReference type="EMBL" id="VITF01000004">
    <property type="protein sequence ID" value="TWA69927.1"/>
    <property type="molecule type" value="Genomic_DNA"/>
</dbReference>
<dbReference type="Proteomes" id="UP000316083">
    <property type="component" value="Unassembled WGS sequence"/>
</dbReference>
<gene>
    <name evidence="10" type="ORF">FBZ82_10487</name>
</gene>
<dbReference type="Pfam" id="PF17042">
    <property type="entry name" value="NBD_C"/>
    <property type="match status" value="1"/>
</dbReference>
<evidence type="ECO:0000256" key="6">
    <source>
        <dbReference type="ARBA" id="ARBA00023277"/>
    </source>
</evidence>
<proteinExistence type="inferred from homology"/>
<keyword evidence="3" id="KW-0547">Nucleotide-binding</keyword>
<evidence type="ECO:0000256" key="3">
    <source>
        <dbReference type="ARBA" id="ARBA00022741"/>
    </source>
</evidence>
<evidence type="ECO:0000256" key="1">
    <source>
        <dbReference type="ARBA" id="ARBA00005715"/>
    </source>
</evidence>
<dbReference type="InterPro" id="IPR031475">
    <property type="entry name" value="NBD_C"/>
</dbReference>
<dbReference type="Gene3D" id="3.40.50.10840">
    <property type="entry name" value="Putative sugar-binding, N-terminal domain"/>
    <property type="match status" value="1"/>
</dbReference>
<feature type="region of interest" description="Disordered" evidence="7">
    <location>
        <begin position="373"/>
        <end position="398"/>
    </location>
</feature>
<evidence type="ECO:0000313" key="11">
    <source>
        <dbReference type="Proteomes" id="UP000316083"/>
    </source>
</evidence>
<dbReference type="GO" id="GO:0005524">
    <property type="term" value="F:ATP binding"/>
    <property type="evidence" value="ECO:0007669"/>
    <property type="project" value="UniProtKB-KW"/>
</dbReference>
<comment type="similarity">
    <text evidence="1">Belongs to the four-carbon acid sugar kinase family.</text>
</comment>
<evidence type="ECO:0000259" key="9">
    <source>
        <dbReference type="Pfam" id="PF17042"/>
    </source>
</evidence>
<protein>
    <submittedName>
        <fullName evidence="10">Uncharacterized protein YgbK (DUF1537 family)</fullName>
    </submittedName>
</protein>
<dbReference type="InterPro" id="IPR037051">
    <property type="entry name" value="4-carb_acid_sugar_kinase_N_sf"/>
</dbReference>
<organism evidence="10 11">
    <name type="scientific">Azospirillum brasilense</name>
    <dbReference type="NCBI Taxonomy" id="192"/>
    <lineage>
        <taxon>Bacteria</taxon>
        <taxon>Pseudomonadati</taxon>
        <taxon>Pseudomonadota</taxon>
        <taxon>Alphaproteobacteria</taxon>
        <taxon>Rhodospirillales</taxon>
        <taxon>Azospirillaceae</taxon>
        <taxon>Azospirillum</taxon>
    </lineage>
</organism>
<dbReference type="Pfam" id="PF07005">
    <property type="entry name" value="SBD_N"/>
    <property type="match status" value="1"/>
</dbReference>
<evidence type="ECO:0000256" key="5">
    <source>
        <dbReference type="ARBA" id="ARBA00022840"/>
    </source>
</evidence>
<keyword evidence="6" id="KW-0119">Carbohydrate metabolism</keyword>
<evidence type="ECO:0000259" key="8">
    <source>
        <dbReference type="Pfam" id="PF07005"/>
    </source>
</evidence>
<evidence type="ECO:0000256" key="2">
    <source>
        <dbReference type="ARBA" id="ARBA00022679"/>
    </source>
</evidence>
<dbReference type="RefSeq" id="WP_145675347.1">
    <property type="nucleotide sequence ID" value="NZ_VITF01000004.1"/>
</dbReference>
<evidence type="ECO:0000256" key="4">
    <source>
        <dbReference type="ARBA" id="ARBA00022777"/>
    </source>
</evidence>
<accession>A0A560BB94</accession>
<dbReference type="Gene3D" id="3.40.980.20">
    <property type="entry name" value="Four-carbon acid sugar kinase, nucleotide binding domain"/>
    <property type="match status" value="1"/>
</dbReference>
<name>A0A560BB94_AZOBR</name>
<sequence>MPPLHLIADDLTGALDSAAAFAGPDRPVAVHWEGVPAGLAADASVALDTGTRDIGDAAAARRRVTALATRLPDGGALRFAKLDSLLRGHGAAEIAAWMAVDRPDHCIVAPAFPFQGRVTRGGRQQVRGADGWTPVATDLAAALESEGERVRLCRPGDAVPPGVSLWDAETDADLAAIAATGLALPGRVLWCGSGGLAAALAAVMETGRGPAPSPDPLPRPLLGLFGTDHPVTLLQLDACGDDVLVLPDGGTASAARVAARLAERGAALVRLGLPDGLARDVAAERIGRELGALARRLVPPATLLVSGGETLRALCQALGAGRLDLDGALLPGVPCSTLRGGQLDGRGWDGVRVVSKSGAFGDPSLLRRLIRGGAPDASRTAPQPTRHGSPWPHRGERA</sequence>
<reference evidence="10 11" key="1">
    <citation type="submission" date="2019-06" db="EMBL/GenBank/DDBJ databases">
        <title>Genomic Encyclopedia of Type Strains, Phase IV (KMG-V): Genome sequencing to study the core and pangenomes of soil and plant-associated prokaryotes.</title>
        <authorList>
            <person name="Whitman W."/>
        </authorList>
    </citation>
    <scope>NUCLEOTIDE SEQUENCE [LARGE SCALE GENOMIC DNA]</scope>
    <source>
        <strain evidence="10 11">BR 11796</strain>
    </source>
</reference>
<dbReference type="InterPro" id="IPR010737">
    <property type="entry name" value="4-carb_acid_sugar_kinase_N"/>
</dbReference>
<dbReference type="InterPro" id="IPR042213">
    <property type="entry name" value="NBD_C_sf"/>
</dbReference>
<dbReference type="GO" id="GO:0016301">
    <property type="term" value="F:kinase activity"/>
    <property type="evidence" value="ECO:0007669"/>
    <property type="project" value="UniProtKB-KW"/>
</dbReference>
<evidence type="ECO:0000256" key="7">
    <source>
        <dbReference type="SAM" id="MobiDB-lite"/>
    </source>
</evidence>
<dbReference type="AlphaFoldDB" id="A0A560BB94"/>
<keyword evidence="2" id="KW-0808">Transferase</keyword>
<keyword evidence="4" id="KW-0418">Kinase</keyword>
<comment type="caution">
    <text evidence="10">The sequence shown here is derived from an EMBL/GenBank/DDBJ whole genome shotgun (WGS) entry which is preliminary data.</text>
</comment>
<feature type="domain" description="Four-carbon acid sugar kinase N-terminal" evidence="8">
    <location>
        <begin position="6"/>
        <end position="128"/>
    </location>
</feature>
<feature type="domain" description="Four-carbon acid sugar kinase nucleotide binding" evidence="9">
    <location>
        <begin position="270"/>
        <end position="366"/>
    </location>
</feature>
<keyword evidence="5" id="KW-0067">ATP-binding</keyword>